<dbReference type="OMA" id="ETSRIMY"/>
<evidence type="ECO:0000313" key="1">
    <source>
        <dbReference type="EMBL" id="KIV92212.1"/>
    </source>
</evidence>
<organism evidence="1 3">
    <name type="scientific">Exophiala mesophila</name>
    <name type="common">Black yeast-like fungus</name>
    <dbReference type="NCBI Taxonomy" id="212818"/>
    <lineage>
        <taxon>Eukaryota</taxon>
        <taxon>Fungi</taxon>
        <taxon>Dikarya</taxon>
        <taxon>Ascomycota</taxon>
        <taxon>Pezizomycotina</taxon>
        <taxon>Eurotiomycetes</taxon>
        <taxon>Chaetothyriomycetidae</taxon>
        <taxon>Chaetothyriales</taxon>
        <taxon>Herpotrichiellaceae</taxon>
        <taxon>Exophiala</taxon>
    </lineage>
</organism>
<dbReference type="AlphaFoldDB" id="A0A0D1ZBX5"/>
<dbReference type="Proteomes" id="UP000288859">
    <property type="component" value="Unassembled WGS sequence"/>
</dbReference>
<reference evidence="1 3" key="1">
    <citation type="submission" date="2015-01" db="EMBL/GenBank/DDBJ databases">
        <title>The Genome Sequence of Exophiala mesophila CBS40295.</title>
        <authorList>
            <consortium name="The Broad Institute Genomics Platform"/>
            <person name="Cuomo C."/>
            <person name="de Hoog S."/>
            <person name="Gorbushina A."/>
            <person name="Stielow B."/>
            <person name="Teixiera M."/>
            <person name="Abouelleil A."/>
            <person name="Chapman S.B."/>
            <person name="Priest M."/>
            <person name="Young S.K."/>
            <person name="Wortman J."/>
            <person name="Nusbaum C."/>
            <person name="Birren B."/>
        </authorList>
    </citation>
    <scope>NUCLEOTIDE SEQUENCE [LARGE SCALE GENOMIC DNA]</scope>
    <source>
        <strain evidence="1 3">CBS 40295</strain>
    </source>
</reference>
<dbReference type="RefSeq" id="XP_016223786.1">
    <property type="nucleotide sequence ID" value="XM_016371493.1"/>
</dbReference>
<sequence length="122" mass="14287">MSVNTSPIRLRDTPAELQAKLNLTGPRFDNFKNFARRAHNEYIQTHPTSRWANVNVVWTALPEQERLETSRIMYDLCKAASLFPAGYPQSRIKEGIEARLHQVRRTWQQGKRENQRQHADDD</sequence>
<evidence type="ECO:0000313" key="3">
    <source>
        <dbReference type="Proteomes" id="UP000054302"/>
    </source>
</evidence>
<accession>A0A0D1ZBX5</accession>
<reference evidence="2 4" key="2">
    <citation type="submission" date="2017-03" db="EMBL/GenBank/DDBJ databases">
        <title>Genomes of endolithic fungi from Antarctica.</title>
        <authorList>
            <person name="Coleine C."/>
            <person name="Masonjones S."/>
            <person name="Stajich J.E."/>
        </authorList>
    </citation>
    <scope>NUCLEOTIDE SEQUENCE [LARGE SCALE GENOMIC DNA]</scope>
    <source>
        <strain evidence="2 4">CCFEE 6314</strain>
    </source>
</reference>
<dbReference type="HOGENOM" id="CLU_2003666_0_0_1"/>
<evidence type="ECO:0000313" key="4">
    <source>
        <dbReference type="Proteomes" id="UP000288859"/>
    </source>
</evidence>
<dbReference type="VEuPathDB" id="FungiDB:PV10_06671"/>
<evidence type="ECO:0000313" key="2">
    <source>
        <dbReference type="EMBL" id="RVX66240.1"/>
    </source>
</evidence>
<dbReference type="OrthoDB" id="4126038at2759"/>
<protein>
    <submittedName>
        <fullName evidence="1">Uncharacterized protein</fullName>
    </submittedName>
</protein>
<name>A0A0D1ZBX5_EXOME</name>
<proteinExistence type="predicted"/>
<dbReference type="Proteomes" id="UP000054302">
    <property type="component" value="Unassembled WGS sequence"/>
</dbReference>
<keyword evidence="3" id="KW-1185">Reference proteome</keyword>
<dbReference type="GeneID" id="27324516"/>
<dbReference type="EMBL" id="NAJM01000066">
    <property type="protein sequence ID" value="RVX66240.1"/>
    <property type="molecule type" value="Genomic_DNA"/>
</dbReference>
<gene>
    <name evidence="2" type="ORF">B0A52_10167</name>
    <name evidence="1" type="ORF">PV10_06671</name>
</gene>
<dbReference type="EMBL" id="KN847523">
    <property type="protein sequence ID" value="KIV92212.1"/>
    <property type="molecule type" value="Genomic_DNA"/>
</dbReference>